<evidence type="ECO:0000313" key="4">
    <source>
        <dbReference type="Proteomes" id="UP000517916"/>
    </source>
</evidence>
<keyword evidence="4" id="KW-1185">Reference proteome</keyword>
<keyword evidence="2" id="KW-1133">Transmembrane helix</keyword>
<organism evidence="3 4">
    <name type="scientific">Kutzneria viridogrisea</name>
    <dbReference type="NCBI Taxonomy" id="47990"/>
    <lineage>
        <taxon>Bacteria</taxon>
        <taxon>Bacillati</taxon>
        <taxon>Actinomycetota</taxon>
        <taxon>Actinomycetes</taxon>
        <taxon>Pseudonocardiales</taxon>
        <taxon>Pseudonocardiaceae</taxon>
        <taxon>Kutzneria</taxon>
    </lineage>
</organism>
<gene>
    <name evidence="3" type="ORF">BC739_005598</name>
</gene>
<protein>
    <recommendedName>
        <fullName evidence="5">DUF4878 domain-containing protein</fullName>
    </recommendedName>
</protein>
<name>A0ABR6BNB5_9PSEU</name>
<evidence type="ECO:0000256" key="2">
    <source>
        <dbReference type="SAM" id="Phobius"/>
    </source>
</evidence>
<dbReference type="Proteomes" id="UP000517916">
    <property type="component" value="Unassembled WGS sequence"/>
</dbReference>
<feature type="compositionally biased region" description="Polar residues" evidence="1">
    <location>
        <begin position="99"/>
        <end position="108"/>
    </location>
</feature>
<evidence type="ECO:0000256" key="1">
    <source>
        <dbReference type="SAM" id="MobiDB-lite"/>
    </source>
</evidence>
<comment type="caution">
    <text evidence="3">The sequence shown here is derived from an EMBL/GenBank/DDBJ whole genome shotgun (WGS) entry which is preliminary data.</text>
</comment>
<sequence>MTYQPGGYGQPPFDSSTVRSSSKRKDTWVIIGTIAGVLVMLGLGAGAIYLITKKDPAPTPPAAAPQTDPLAAAAAQQFVDAVAADDPLQAMPAICSSEKASLQGTKPSGSKPRTKVSQLQVNGGTGTFTMEQTPGTPTKLTLVKEGNDWKVCGSGG</sequence>
<evidence type="ECO:0008006" key="5">
    <source>
        <dbReference type="Google" id="ProtNLM"/>
    </source>
</evidence>
<feature type="region of interest" description="Disordered" evidence="1">
    <location>
        <begin position="1"/>
        <end position="21"/>
    </location>
</feature>
<evidence type="ECO:0000313" key="3">
    <source>
        <dbReference type="EMBL" id="MBA8928381.1"/>
    </source>
</evidence>
<keyword evidence="2" id="KW-0812">Transmembrane</keyword>
<reference evidence="3 4" key="1">
    <citation type="submission" date="2020-08" db="EMBL/GenBank/DDBJ databases">
        <title>Genomic Encyclopedia of Archaeal and Bacterial Type Strains, Phase II (KMG-II): from individual species to whole genera.</title>
        <authorList>
            <person name="Goeker M."/>
        </authorList>
    </citation>
    <scope>NUCLEOTIDE SEQUENCE [LARGE SCALE GENOMIC DNA]</scope>
    <source>
        <strain evidence="3 4">DSM 43850</strain>
    </source>
</reference>
<feature type="transmembrane region" description="Helical" evidence="2">
    <location>
        <begin position="28"/>
        <end position="51"/>
    </location>
</feature>
<proteinExistence type="predicted"/>
<feature type="region of interest" description="Disordered" evidence="1">
    <location>
        <begin position="99"/>
        <end position="118"/>
    </location>
</feature>
<dbReference type="RefSeq" id="WP_025356535.1">
    <property type="nucleotide sequence ID" value="NZ_BAAABQ010000073.1"/>
</dbReference>
<dbReference type="EMBL" id="JACJID010000004">
    <property type="protein sequence ID" value="MBA8928381.1"/>
    <property type="molecule type" value="Genomic_DNA"/>
</dbReference>
<accession>A0ABR6BNB5</accession>
<keyword evidence="2" id="KW-0472">Membrane</keyword>